<dbReference type="InterPro" id="IPR038552">
    <property type="entry name" value="Tim21_IMS_sf"/>
</dbReference>
<keyword evidence="6 9" id="KW-1133">Transmembrane helix</keyword>
<keyword evidence="9" id="KW-0811">Translocation</keyword>
<evidence type="ECO:0000256" key="3">
    <source>
        <dbReference type="ARBA" id="ARBA00020726"/>
    </source>
</evidence>
<keyword evidence="9" id="KW-0999">Mitochondrion inner membrane</keyword>
<keyword evidence="11" id="KW-1185">Reference proteome</keyword>
<evidence type="ECO:0000256" key="8">
    <source>
        <dbReference type="ARBA" id="ARBA00023136"/>
    </source>
</evidence>
<dbReference type="AlphaFoldDB" id="A0A8H6T583"/>
<evidence type="ECO:0000256" key="7">
    <source>
        <dbReference type="ARBA" id="ARBA00023128"/>
    </source>
</evidence>
<protein>
    <recommendedName>
        <fullName evidence="3 9">Mitochondrial import inner membrane translocase subunit Tim21</fullName>
    </recommendedName>
</protein>
<evidence type="ECO:0000256" key="6">
    <source>
        <dbReference type="ARBA" id="ARBA00022989"/>
    </source>
</evidence>
<dbReference type="Proteomes" id="UP000613580">
    <property type="component" value="Unassembled WGS sequence"/>
</dbReference>
<name>A0A8H6T583_MYCCL</name>
<keyword evidence="9" id="KW-0813">Transport</keyword>
<keyword evidence="9" id="KW-0653">Protein transport</keyword>
<dbReference type="Gene3D" id="3.10.450.320">
    <property type="entry name" value="Mitochondrial import inner membrane translocase subunit Tim21"/>
    <property type="match status" value="1"/>
</dbReference>
<evidence type="ECO:0000256" key="9">
    <source>
        <dbReference type="RuleBase" id="RU367142"/>
    </source>
</evidence>
<evidence type="ECO:0000313" key="11">
    <source>
        <dbReference type="Proteomes" id="UP000613580"/>
    </source>
</evidence>
<organism evidence="10 11">
    <name type="scientific">Mycena chlorophos</name>
    <name type="common">Agaric fungus</name>
    <name type="synonym">Agaricus chlorophos</name>
    <dbReference type="NCBI Taxonomy" id="658473"/>
    <lineage>
        <taxon>Eukaryota</taxon>
        <taxon>Fungi</taxon>
        <taxon>Dikarya</taxon>
        <taxon>Basidiomycota</taxon>
        <taxon>Agaricomycotina</taxon>
        <taxon>Agaricomycetes</taxon>
        <taxon>Agaricomycetidae</taxon>
        <taxon>Agaricales</taxon>
        <taxon>Marasmiineae</taxon>
        <taxon>Mycenaceae</taxon>
        <taxon>Mycena</taxon>
    </lineage>
</organism>
<dbReference type="GO" id="GO:0005744">
    <property type="term" value="C:TIM23 mitochondrial import inner membrane translocase complex"/>
    <property type="evidence" value="ECO:0007669"/>
    <property type="project" value="UniProtKB-UniRule"/>
</dbReference>
<comment type="similarity">
    <text evidence="2 9">Belongs to the TIM21 family.</text>
</comment>
<gene>
    <name evidence="10" type="ORF">HMN09_00604000</name>
</gene>
<dbReference type="PANTHER" id="PTHR13032">
    <property type="entry name" value="MITOCHONDRIAL IMPORT INNER MEMBRANE TRANSLOCASE SUBUNIT TIM21"/>
    <property type="match status" value="1"/>
</dbReference>
<keyword evidence="5" id="KW-0809">Transit peptide</keyword>
<evidence type="ECO:0000256" key="5">
    <source>
        <dbReference type="ARBA" id="ARBA00022946"/>
    </source>
</evidence>
<dbReference type="EMBL" id="JACAZE010000007">
    <property type="protein sequence ID" value="KAF7310612.1"/>
    <property type="molecule type" value="Genomic_DNA"/>
</dbReference>
<comment type="subunit">
    <text evidence="9">Component of the TIM23 complex.</text>
</comment>
<evidence type="ECO:0000256" key="1">
    <source>
        <dbReference type="ARBA" id="ARBA00004304"/>
    </source>
</evidence>
<reference evidence="10" key="1">
    <citation type="submission" date="2020-05" db="EMBL/GenBank/DDBJ databases">
        <title>Mycena genomes resolve the evolution of fungal bioluminescence.</title>
        <authorList>
            <person name="Tsai I.J."/>
        </authorList>
    </citation>
    <scope>NUCLEOTIDE SEQUENCE</scope>
    <source>
        <strain evidence="10">110903Hualien_Pintung</strain>
    </source>
</reference>
<keyword evidence="7 9" id="KW-0496">Mitochondrion</keyword>
<dbReference type="PANTHER" id="PTHR13032:SF6">
    <property type="entry name" value="MITOCHONDRIAL IMPORT INNER MEMBRANE TRANSLOCASE SUBUNIT TIM21"/>
    <property type="match status" value="1"/>
</dbReference>
<proteinExistence type="inferred from homology"/>
<dbReference type="GO" id="GO:0030150">
    <property type="term" value="P:protein import into mitochondrial matrix"/>
    <property type="evidence" value="ECO:0007669"/>
    <property type="project" value="UniProtKB-UniRule"/>
</dbReference>
<evidence type="ECO:0000256" key="2">
    <source>
        <dbReference type="ARBA" id="ARBA00010867"/>
    </source>
</evidence>
<evidence type="ECO:0000256" key="4">
    <source>
        <dbReference type="ARBA" id="ARBA00022692"/>
    </source>
</evidence>
<accession>A0A8H6T583</accession>
<keyword evidence="4 9" id="KW-0812">Transmembrane</keyword>
<comment type="function">
    <text evidence="9">Essential component of the TIM23 complex, a complex that mediates the translocation of transit peptide-containing proteins across the mitochondrial inner membrane.</text>
</comment>
<sequence>MFRRQACRLPRAFFQTAACPRPAHLALRKFQLGFAVGQTQSARGEKPAPQWKELSNAGKVNRTVAQSSNLGVILIGAGLTGLLFYALLTDLFSPNSPSVLYDDACQRILASPKLARYLDGTTPRFHLDPPSVVRPRHRNRHVNSSLRVDAAGREHIYLNFYLQSHPESPSWVDRASTWTQDKVYLLTELSWDQLLDRGRQSLSVAWAKTHELARYLSGAPSVPPIPTPTDQTKPAAAEESTSYFGSMFSSLRRPRGRTFESKPEVEAHGQFNEGEVHVAYVKNNAGEFVLRYILVELPNSKVKNPVRVFVERAPGVRDTEAVMHWSSAH</sequence>
<comment type="subcellular location">
    <subcellularLocation>
        <location evidence="9">Mitochondrion inner membrane</location>
        <topology evidence="9">Single-pass membrane protein</topology>
    </subcellularLocation>
    <subcellularLocation>
        <location evidence="1">Mitochondrion membrane</location>
        <topology evidence="1">Single-pass membrane protein</topology>
    </subcellularLocation>
</comment>
<dbReference type="OrthoDB" id="436405at2759"/>
<dbReference type="InterPro" id="IPR013261">
    <property type="entry name" value="Tim21"/>
</dbReference>
<evidence type="ECO:0000313" key="10">
    <source>
        <dbReference type="EMBL" id="KAF7310612.1"/>
    </source>
</evidence>
<feature type="transmembrane region" description="Helical" evidence="9">
    <location>
        <begin position="69"/>
        <end position="88"/>
    </location>
</feature>
<keyword evidence="8 9" id="KW-0472">Membrane</keyword>
<dbReference type="Pfam" id="PF08294">
    <property type="entry name" value="TIM21"/>
    <property type="match status" value="1"/>
</dbReference>
<comment type="caution">
    <text evidence="10">The sequence shown here is derived from an EMBL/GenBank/DDBJ whole genome shotgun (WGS) entry which is preliminary data.</text>
</comment>